<comment type="caution">
    <text evidence="2">The sequence shown here is derived from an EMBL/GenBank/DDBJ whole genome shotgun (WGS) entry which is preliminary data.</text>
</comment>
<dbReference type="EMBL" id="QRBI01000113">
    <property type="protein sequence ID" value="RMC09662.1"/>
    <property type="molecule type" value="Genomic_DNA"/>
</dbReference>
<evidence type="ECO:0000313" key="3">
    <source>
        <dbReference type="Proteomes" id="UP000269221"/>
    </source>
</evidence>
<name>A0A3M0K988_HIRRU</name>
<dbReference type="Proteomes" id="UP000269221">
    <property type="component" value="Unassembled WGS sequence"/>
</dbReference>
<feature type="region of interest" description="Disordered" evidence="1">
    <location>
        <begin position="77"/>
        <end position="144"/>
    </location>
</feature>
<keyword evidence="3" id="KW-1185">Reference proteome</keyword>
<feature type="compositionally biased region" description="Acidic residues" evidence="1">
    <location>
        <begin position="121"/>
        <end position="140"/>
    </location>
</feature>
<evidence type="ECO:0000256" key="1">
    <source>
        <dbReference type="SAM" id="MobiDB-lite"/>
    </source>
</evidence>
<dbReference type="AlphaFoldDB" id="A0A3M0K988"/>
<evidence type="ECO:0000313" key="2">
    <source>
        <dbReference type="EMBL" id="RMC09662.1"/>
    </source>
</evidence>
<feature type="compositionally biased region" description="Basic and acidic residues" evidence="1">
    <location>
        <begin position="77"/>
        <end position="86"/>
    </location>
</feature>
<accession>A0A3M0K988</accession>
<gene>
    <name evidence="2" type="ORF">DUI87_13448</name>
</gene>
<dbReference type="OrthoDB" id="9398059at2759"/>
<sequence length="181" mass="20391">MEWHGMWEDIGQVLKKNSAPVVWNFAPEQIQNPAEVGKYLKENSNDNFNEGQLIALCWVPANVYCTLLDTIQQHLQPEGKENKSEDTMVTQSAVKPEGQPKPIAVASMQKRKYKTKSICSMDDDGEAEPSQEAEESEPEIITESSSLESLCSLRKDLTRQHDKSILSLFIELVDLSLGHCR</sequence>
<organism evidence="2 3">
    <name type="scientific">Hirundo rustica rustica</name>
    <dbReference type="NCBI Taxonomy" id="333673"/>
    <lineage>
        <taxon>Eukaryota</taxon>
        <taxon>Metazoa</taxon>
        <taxon>Chordata</taxon>
        <taxon>Craniata</taxon>
        <taxon>Vertebrata</taxon>
        <taxon>Euteleostomi</taxon>
        <taxon>Archelosauria</taxon>
        <taxon>Archosauria</taxon>
        <taxon>Dinosauria</taxon>
        <taxon>Saurischia</taxon>
        <taxon>Theropoda</taxon>
        <taxon>Coelurosauria</taxon>
        <taxon>Aves</taxon>
        <taxon>Neognathae</taxon>
        <taxon>Neoaves</taxon>
        <taxon>Telluraves</taxon>
        <taxon>Australaves</taxon>
        <taxon>Passeriformes</taxon>
        <taxon>Sylvioidea</taxon>
        <taxon>Hirundinidae</taxon>
        <taxon>Hirundo</taxon>
    </lineage>
</organism>
<proteinExistence type="predicted"/>
<reference evidence="2 3" key="1">
    <citation type="submission" date="2018-07" db="EMBL/GenBank/DDBJ databases">
        <title>A high quality draft genome assembly of the barn swallow (H. rustica rustica).</title>
        <authorList>
            <person name="Formenti G."/>
            <person name="Chiara M."/>
            <person name="Poveda L."/>
            <person name="Francoijs K.-J."/>
            <person name="Bonisoli-Alquati A."/>
            <person name="Canova L."/>
            <person name="Gianfranceschi L."/>
            <person name="Horner D.S."/>
            <person name="Saino N."/>
        </authorList>
    </citation>
    <scope>NUCLEOTIDE SEQUENCE [LARGE SCALE GENOMIC DNA]</scope>
    <source>
        <strain evidence="2">Chelidonia</strain>
        <tissue evidence="2">Blood</tissue>
    </source>
</reference>
<protein>
    <submittedName>
        <fullName evidence="2">Uncharacterized protein</fullName>
    </submittedName>
</protein>